<sequence>MKGTLEMREVLRGHQLSVRAPSPAARHVKPCDDHKTTMLQDNKILAATCSASMADDGVSVRITKKNSDPKPSPWRRGPHAAQMLSYSHKTSVALPQHIAAVAPALHASKLGDICPAAIQLEALNILNFCSVDAPALRAKAGETLTSLLSIGVALRICKSNSIKSAPVIVAVVGAKLGSRSQHGPGSSEAPADNSGLVGGRAALSGWQHLSEPRRIMPVSHQELLNPKETTALHFGHSLVGWLRPCPRRLGPGHTTATSTMLTTSSLLQTREQTTLGWGYDMVSQQVEHIPVGYHQPLPGITQGSVEDDDECKL</sequence>
<dbReference type="AlphaFoldDB" id="A0A4Z2JET4"/>
<keyword evidence="2" id="KW-1185">Reference proteome</keyword>
<evidence type="ECO:0000313" key="2">
    <source>
        <dbReference type="Proteomes" id="UP000314294"/>
    </source>
</evidence>
<protein>
    <submittedName>
        <fullName evidence="1">Uncharacterized protein</fullName>
    </submittedName>
</protein>
<proteinExistence type="predicted"/>
<organism evidence="1 2">
    <name type="scientific">Liparis tanakae</name>
    <name type="common">Tanaka's snailfish</name>
    <dbReference type="NCBI Taxonomy" id="230148"/>
    <lineage>
        <taxon>Eukaryota</taxon>
        <taxon>Metazoa</taxon>
        <taxon>Chordata</taxon>
        <taxon>Craniata</taxon>
        <taxon>Vertebrata</taxon>
        <taxon>Euteleostomi</taxon>
        <taxon>Actinopterygii</taxon>
        <taxon>Neopterygii</taxon>
        <taxon>Teleostei</taxon>
        <taxon>Neoteleostei</taxon>
        <taxon>Acanthomorphata</taxon>
        <taxon>Eupercaria</taxon>
        <taxon>Perciformes</taxon>
        <taxon>Cottioidei</taxon>
        <taxon>Cottales</taxon>
        <taxon>Liparidae</taxon>
        <taxon>Liparis</taxon>
    </lineage>
</organism>
<evidence type="ECO:0000313" key="1">
    <source>
        <dbReference type="EMBL" id="TNN88334.1"/>
    </source>
</evidence>
<dbReference type="EMBL" id="SRLO01000006">
    <property type="protein sequence ID" value="TNN88334.1"/>
    <property type="molecule type" value="Genomic_DNA"/>
</dbReference>
<accession>A0A4Z2JET4</accession>
<dbReference type="Proteomes" id="UP000314294">
    <property type="component" value="Unassembled WGS sequence"/>
</dbReference>
<reference evidence="1 2" key="1">
    <citation type="submission" date="2019-03" db="EMBL/GenBank/DDBJ databases">
        <title>First draft genome of Liparis tanakae, snailfish: a comprehensive survey of snailfish specific genes.</title>
        <authorList>
            <person name="Kim W."/>
            <person name="Song I."/>
            <person name="Jeong J.-H."/>
            <person name="Kim D."/>
            <person name="Kim S."/>
            <person name="Ryu S."/>
            <person name="Song J.Y."/>
            <person name="Lee S.K."/>
        </authorList>
    </citation>
    <scope>NUCLEOTIDE SEQUENCE [LARGE SCALE GENOMIC DNA]</scope>
    <source>
        <tissue evidence="1">Muscle</tissue>
    </source>
</reference>
<gene>
    <name evidence="1" type="ORF">EYF80_001550</name>
</gene>
<name>A0A4Z2JET4_9TELE</name>
<comment type="caution">
    <text evidence="1">The sequence shown here is derived from an EMBL/GenBank/DDBJ whole genome shotgun (WGS) entry which is preliminary data.</text>
</comment>